<evidence type="ECO:0000256" key="3">
    <source>
        <dbReference type="ARBA" id="ARBA00022676"/>
    </source>
</evidence>
<evidence type="ECO:0000313" key="13">
    <source>
        <dbReference type="Proteomes" id="UP000052015"/>
    </source>
</evidence>
<dbReference type="Pfam" id="PF01471">
    <property type="entry name" value="PG_binding_1"/>
    <property type="match status" value="1"/>
</dbReference>
<evidence type="ECO:0000256" key="7">
    <source>
        <dbReference type="ARBA" id="ARBA00022984"/>
    </source>
</evidence>
<name>A0A0R3K0Y9_CALMK</name>
<evidence type="ECO:0000256" key="10">
    <source>
        <dbReference type="SAM" id="Phobius"/>
    </source>
</evidence>
<reference evidence="12 13" key="1">
    <citation type="submission" date="2015-09" db="EMBL/GenBank/DDBJ databases">
        <title>Draft genome sequence of a Caloramator mitchellensis, a moderate thermophile from the Great Artesian Basin of Australia.</title>
        <authorList>
            <person name="Patel B.K."/>
        </authorList>
    </citation>
    <scope>NUCLEOTIDE SEQUENCE [LARGE SCALE GENOMIC DNA]</scope>
    <source>
        <strain evidence="12 13">VF08</strain>
    </source>
</reference>
<evidence type="ECO:0000313" key="12">
    <source>
        <dbReference type="EMBL" id="KRQ87182.1"/>
    </source>
</evidence>
<evidence type="ECO:0000256" key="6">
    <source>
        <dbReference type="ARBA" id="ARBA00022960"/>
    </source>
</evidence>
<dbReference type="InterPro" id="IPR038063">
    <property type="entry name" value="Transpep_catalytic_dom"/>
</dbReference>
<dbReference type="PANTHER" id="PTHR30582:SF24">
    <property type="entry name" value="L,D-TRANSPEPTIDASE ERFK_SRFK-RELATED"/>
    <property type="match status" value="1"/>
</dbReference>
<keyword evidence="10" id="KW-1133">Transmembrane helix</keyword>
<dbReference type="SUPFAM" id="SSF141523">
    <property type="entry name" value="L,D-transpeptidase catalytic domain-like"/>
    <property type="match status" value="1"/>
</dbReference>
<dbReference type="Gene3D" id="2.40.440.10">
    <property type="entry name" value="L,D-transpeptidase catalytic domain-like"/>
    <property type="match status" value="1"/>
</dbReference>
<protein>
    <submittedName>
        <fullName evidence="12">Putative L,D-transpeptidase YkuD</fullName>
        <ecNumber evidence="12">2.-.-.-</ecNumber>
    </submittedName>
</protein>
<dbReference type="OrthoDB" id="9787225at2"/>
<dbReference type="PROSITE" id="PS52029">
    <property type="entry name" value="LD_TPASE"/>
    <property type="match status" value="1"/>
</dbReference>
<comment type="caution">
    <text evidence="12">The sequence shown here is derived from an EMBL/GenBank/DDBJ whole genome shotgun (WGS) entry which is preliminary data.</text>
</comment>
<dbReference type="InterPro" id="IPR005490">
    <property type="entry name" value="LD_TPept_cat_dom"/>
</dbReference>
<dbReference type="InterPro" id="IPR036366">
    <property type="entry name" value="PGBDSf"/>
</dbReference>
<dbReference type="GO" id="GO:0016757">
    <property type="term" value="F:glycosyltransferase activity"/>
    <property type="evidence" value="ECO:0007669"/>
    <property type="project" value="UniProtKB-KW"/>
</dbReference>
<keyword evidence="13" id="KW-1185">Reference proteome</keyword>
<feature type="active site" description="Nucleophile" evidence="9">
    <location>
        <position position="128"/>
    </location>
</feature>
<keyword evidence="4 12" id="KW-0808">Transferase</keyword>
<dbReference type="PANTHER" id="PTHR30582">
    <property type="entry name" value="L,D-TRANSPEPTIDASE"/>
    <property type="match status" value="1"/>
</dbReference>
<dbReference type="GO" id="GO:0071555">
    <property type="term" value="P:cell wall organization"/>
    <property type="evidence" value="ECO:0007669"/>
    <property type="project" value="UniProtKB-UniRule"/>
</dbReference>
<feature type="domain" description="L,D-TPase catalytic" evidence="11">
    <location>
        <begin position="44"/>
        <end position="152"/>
    </location>
</feature>
<keyword evidence="10" id="KW-0472">Membrane</keyword>
<dbReference type="InterPro" id="IPR050979">
    <property type="entry name" value="LD-transpeptidase"/>
</dbReference>
<proteinExistence type="inferred from homology"/>
<keyword evidence="8 9" id="KW-0961">Cell wall biogenesis/degradation</keyword>
<sequence>MKKGILIFFIFIISIVVILLGKITFIRSDSVLKQVNNSVKYKNIYIFVDITENKMYVISEGKVVKTYPVSSGKYSTPSPIGDWIITGKARWGEGFGGYWMGFNVPWGQYGIHGTDEPWSIGYAKSHGCIRMFNKDVAELYKITPIGTKVRIYGGPFGPFGSGFRVLEPGDRGSDVYEIQKRLKALGFYHGYVNGIYNESTKHAIHNFQKKHGLPISNYVGFSFYNKLGVFLFD</sequence>
<evidence type="ECO:0000256" key="8">
    <source>
        <dbReference type="ARBA" id="ARBA00023316"/>
    </source>
</evidence>
<dbReference type="GO" id="GO:0005576">
    <property type="term" value="C:extracellular region"/>
    <property type="evidence" value="ECO:0007669"/>
    <property type="project" value="TreeGrafter"/>
</dbReference>
<evidence type="ECO:0000256" key="4">
    <source>
        <dbReference type="ARBA" id="ARBA00022679"/>
    </source>
</evidence>
<feature type="active site" description="Proton donor/acceptor" evidence="9">
    <location>
        <position position="112"/>
    </location>
</feature>
<dbReference type="PATRIC" id="fig|908809.3.peg.991"/>
<evidence type="ECO:0000256" key="1">
    <source>
        <dbReference type="ARBA" id="ARBA00004752"/>
    </source>
</evidence>
<dbReference type="GO" id="GO:0008360">
    <property type="term" value="P:regulation of cell shape"/>
    <property type="evidence" value="ECO:0007669"/>
    <property type="project" value="UniProtKB-UniRule"/>
</dbReference>
<dbReference type="RefSeq" id="WP_057977715.1">
    <property type="nucleotide sequence ID" value="NZ_LKHP01000004.1"/>
</dbReference>
<dbReference type="AlphaFoldDB" id="A0A0R3K0Y9"/>
<keyword evidence="3" id="KW-0328">Glycosyltransferase</keyword>
<keyword evidence="6 9" id="KW-0133">Cell shape</keyword>
<keyword evidence="5" id="KW-0378">Hydrolase</keyword>
<dbReference type="EC" id="2.-.-.-" evidence="12"/>
<evidence type="ECO:0000259" key="11">
    <source>
        <dbReference type="PROSITE" id="PS52029"/>
    </source>
</evidence>
<feature type="transmembrane region" description="Helical" evidence="10">
    <location>
        <begin position="6"/>
        <end position="25"/>
    </location>
</feature>
<dbReference type="InterPro" id="IPR002477">
    <property type="entry name" value="Peptidoglycan-bd-like"/>
</dbReference>
<gene>
    <name evidence="12" type="primary">ykuD_2</name>
    <name evidence="12" type="ORF">ABG79_00980</name>
</gene>
<evidence type="ECO:0000256" key="2">
    <source>
        <dbReference type="ARBA" id="ARBA00005992"/>
    </source>
</evidence>
<dbReference type="Pfam" id="PF03734">
    <property type="entry name" value="YkuD"/>
    <property type="match status" value="1"/>
</dbReference>
<dbReference type="UniPathway" id="UPA00219"/>
<keyword evidence="7 9" id="KW-0573">Peptidoglycan synthesis</keyword>
<dbReference type="GO" id="GO:0071972">
    <property type="term" value="F:peptidoglycan L,D-transpeptidase activity"/>
    <property type="evidence" value="ECO:0007669"/>
    <property type="project" value="TreeGrafter"/>
</dbReference>
<accession>A0A0R3K0Y9</accession>
<evidence type="ECO:0000256" key="9">
    <source>
        <dbReference type="PROSITE-ProRule" id="PRU01373"/>
    </source>
</evidence>
<dbReference type="STRING" id="908809.ABG79_00980"/>
<dbReference type="EMBL" id="LKHP01000004">
    <property type="protein sequence ID" value="KRQ87182.1"/>
    <property type="molecule type" value="Genomic_DNA"/>
</dbReference>
<dbReference type="Proteomes" id="UP000052015">
    <property type="component" value="Unassembled WGS sequence"/>
</dbReference>
<dbReference type="SUPFAM" id="SSF47090">
    <property type="entry name" value="PGBD-like"/>
    <property type="match status" value="1"/>
</dbReference>
<organism evidence="12 13">
    <name type="scientific">Caloramator mitchellensis</name>
    <dbReference type="NCBI Taxonomy" id="908809"/>
    <lineage>
        <taxon>Bacteria</taxon>
        <taxon>Bacillati</taxon>
        <taxon>Bacillota</taxon>
        <taxon>Clostridia</taxon>
        <taxon>Eubacteriales</taxon>
        <taxon>Clostridiaceae</taxon>
        <taxon>Caloramator</taxon>
    </lineage>
</organism>
<dbReference type="CDD" id="cd16913">
    <property type="entry name" value="YkuD_like"/>
    <property type="match status" value="1"/>
</dbReference>
<comment type="pathway">
    <text evidence="1 9">Cell wall biogenesis; peptidoglycan biosynthesis.</text>
</comment>
<dbReference type="GO" id="GO:0018104">
    <property type="term" value="P:peptidoglycan-protein cross-linking"/>
    <property type="evidence" value="ECO:0007669"/>
    <property type="project" value="TreeGrafter"/>
</dbReference>
<comment type="similarity">
    <text evidence="2">Belongs to the YkuD family.</text>
</comment>
<keyword evidence="10" id="KW-0812">Transmembrane</keyword>
<dbReference type="Gene3D" id="1.10.101.10">
    <property type="entry name" value="PGBD-like superfamily/PGBD"/>
    <property type="match status" value="1"/>
</dbReference>
<dbReference type="InterPro" id="IPR036365">
    <property type="entry name" value="PGBD-like_sf"/>
</dbReference>
<evidence type="ECO:0000256" key="5">
    <source>
        <dbReference type="ARBA" id="ARBA00022801"/>
    </source>
</evidence>